<dbReference type="InterPro" id="IPR040654">
    <property type="entry name" value="QslA"/>
</dbReference>
<feature type="domain" description="LasR-specific antiactivator QslA" evidence="1">
    <location>
        <begin position="13"/>
        <end position="82"/>
    </location>
</feature>
<accession>A0ABY1YZW6</accession>
<sequence>MIERQWYFTHLPAHDGQPAAACGWGENRQARFTHGAQQAQPWLDEANSGWRRANLLLERQPFPPGAQRHAFELGLLRRIHQRRCSPLGGGHLARRTELRL</sequence>
<dbReference type="Pfam" id="PF18226">
    <property type="entry name" value="QslA"/>
    <property type="match status" value="1"/>
</dbReference>
<evidence type="ECO:0000259" key="1">
    <source>
        <dbReference type="Pfam" id="PF18226"/>
    </source>
</evidence>
<dbReference type="RefSeq" id="WP_131177730.1">
    <property type="nucleotide sequence ID" value="NZ_QJUM01000040.1"/>
</dbReference>
<name>A0ABY1YZW6_9GAMM</name>
<keyword evidence="3" id="KW-1185">Reference proteome</keyword>
<evidence type="ECO:0000313" key="3">
    <source>
        <dbReference type="Proteomes" id="UP000291334"/>
    </source>
</evidence>
<protein>
    <recommendedName>
        <fullName evidence="1">LasR-specific antiactivator QslA domain-containing protein</fullName>
    </recommendedName>
</protein>
<dbReference type="Proteomes" id="UP000291334">
    <property type="component" value="Unassembled WGS sequence"/>
</dbReference>
<dbReference type="EMBL" id="QJUM01000040">
    <property type="protein sequence ID" value="TBV00402.1"/>
    <property type="molecule type" value="Genomic_DNA"/>
</dbReference>
<gene>
    <name evidence="2" type="ORF">DNK34_23605</name>
</gene>
<organism evidence="2 3">
    <name type="scientific">Phytopseudomonas dryadis</name>
    <dbReference type="NCBI Taxonomy" id="2487520"/>
    <lineage>
        <taxon>Bacteria</taxon>
        <taxon>Pseudomonadati</taxon>
        <taxon>Pseudomonadota</taxon>
        <taxon>Gammaproteobacteria</taxon>
        <taxon>Pseudomonadales</taxon>
        <taxon>Pseudomonadaceae</taxon>
        <taxon>Phytopseudomonas</taxon>
    </lineage>
</organism>
<evidence type="ECO:0000313" key="2">
    <source>
        <dbReference type="EMBL" id="TBV00402.1"/>
    </source>
</evidence>
<reference evidence="2 3" key="1">
    <citation type="submission" date="2018-06" db="EMBL/GenBank/DDBJ databases">
        <title>Three novel Pseudomonas species isolated from symptomatic oak.</title>
        <authorList>
            <person name="Bueno-Gonzalez V."/>
            <person name="Brady C."/>
        </authorList>
    </citation>
    <scope>NUCLEOTIDE SEQUENCE [LARGE SCALE GENOMIC DNA]</scope>
    <source>
        <strain evidence="2 3">P26B</strain>
    </source>
</reference>
<proteinExistence type="predicted"/>
<comment type="caution">
    <text evidence="2">The sequence shown here is derived from an EMBL/GenBank/DDBJ whole genome shotgun (WGS) entry which is preliminary data.</text>
</comment>